<proteinExistence type="inferred from homology"/>
<feature type="transmembrane region" description="Helical" evidence="6">
    <location>
        <begin position="6"/>
        <end position="23"/>
    </location>
</feature>
<evidence type="ECO:0000313" key="7">
    <source>
        <dbReference type="Ensembl" id="ENSMMOP00000025606.1"/>
    </source>
</evidence>
<accession>A0A3Q3XMS5</accession>
<organism evidence="7 8">
    <name type="scientific">Mola mola</name>
    <name type="common">Ocean sunfish</name>
    <name type="synonym">Tetraodon mola</name>
    <dbReference type="NCBI Taxonomy" id="94237"/>
    <lineage>
        <taxon>Eukaryota</taxon>
        <taxon>Metazoa</taxon>
        <taxon>Chordata</taxon>
        <taxon>Craniata</taxon>
        <taxon>Vertebrata</taxon>
        <taxon>Euteleostomi</taxon>
        <taxon>Actinopterygii</taxon>
        <taxon>Neopterygii</taxon>
        <taxon>Teleostei</taxon>
        <taxon>Neoteleostei</taxon>
        <taxon>Acanthomorphata</taxon>
        <taxon>Eupercaria</taxon>
        <taxon>Tetraodontiformes</taxon>
        <taxon>Molidae</taxon>
        <taxon>Mola</taxon>
    </lineage>
</organism>
<dbReference type="Ensembl" id="ENSMMOT00000026039.1">
    <property type="protein sequence ID" value="ENSMMOP00000025606.1"/>
    <property type="gene ID" value="ENSMMOG00000019401.1"/>
</dbReference>
<keyword evidence="4 6" id="KW-1133">Transmembrane helix</keyword>
<keyword evidence="5 6" id="KW-0472">Membrane</keyword>
<evidence type="ECO:0000256" key="1">
    <source>
        <dbReference type="ARBA" id="ARBA00004370"/>
    </source>
</evidence>
<dbReference type="AlphaFoldDB" id="A0A3Q3XMS5"/>
<dbReference type="InterPro" id="IPR005349">
    <property type="entry name" value="TMEM14"/>
</dbReference>
<dbReference type="Pfam" id="PF03647">
    <property type="entry name" value="Tmemb_14"/>
    <property type="match status" value="1"/>
</dbReference>
<evidence type="ECO:0008006" key="9">
    <source>
        <dbReference type="Google" id="ProtNLM"/>
    </source>
</evidence>
<reference evidence="7" key="1">
    <citation type="submission" date="2025-08" db="UniProtKB">
        <authorList>
            <consortium name="Ensembl"/>
        </authorList>
    </citation>
    <scope>IDENTIFICATION</scope>
</reference>
<dbReference type="STRING" id="94237.ENSMMOP00000025606"/>
<keyword evidence="3 6" id="KW-0812">Transmembrane</keyword>
<dbReference type="InterPro" id="IPR044890">
    <property type="entry name" value="TMEM14_sf"/>
</dbReference>
<evidence type="ECO:0000256" key="2">
    <source>
        <dbReference type="ARBA" id="ARBA00007590"/>
    </source>
</evidence>
<dbReference type="Proteomes" id="UP000261620">
    <property type="component" value="Unplaced"/>
</dbReference>
<dbReference type="GO" id="GO:0016020">
    <property type="term" value="C:membrane"/>
    <property type="evidence" value="ECO:0007669"/>
    <property type="project" value="UniProtKB-SubCell"/>
</dbReference>
<evidence type="ECO:0000313" key="8">
    <source>
        <dbReference type="Proteomes" id="UP000261620"/>
    </source>
</evidence>
<evidence type="ECO:0000256" key="4">
    <source>
        <dbReference type="ARBA" id="ARBA00022989"/>
    </source>
</evidence>
<feature type="transmembrane region" description="Helical" evidence="6">
    <location>
        <begin position="35"/>
        <end position="53"/>
    </location>
</feature>
<reference evidence="7" key="2">
    <citation type="submission" date="2025-09" db="UniProtKB">
        <authorList>
            <consortium name="Ensembl"/>
        </authorList>
    </citation>
    <scope>IDENTIFICATION</scope>
</reference>
<evidence type="ECO:0000256" key="6">
    <source>
        <dbReference type="SAM" id="Phobius"/>
    </source>
</evidence>
<name>A0A3Q3XMS5_MOLML</name>
<comment type="similarity">
    <text evidence="2">Belongs to the TMEM14 family.</text>
</comment>
<keyword evidence="8" id="KW-1185">Reference proteome</keyword>
<sequence length="136" mass="14221">MAVDWVGFGYAVLVSAGGVLGYVKAVYLASSSTSVAAGLVFGLLAAVGAYVVSQNPNNVWLSFGEHVSFGCGTGGVRIWPSSQLLCVPAGCLCPLKLVFFPGTLTLTLSRNVRIQSSAHLPLIPQEIVVTEKTKHI</sequence>
<evidence type="ECO:0000256" key="3">
    <source>
        <dbReference type="ARBA" id="ARBA00022692"/>
    </source>
</evidence>
<protein>
    <recommendedName>
        <fullName evidence="9">Transmembrane protein 14Cb</fullName>
    </recommendedName>
</protein>
<comment type="subcellular location">
    <subcellularLocation>
        <location evidence="1">Membrane</location>
    </subcellularLocation>
</comment>
<evidence type="ECO:0000256" key="5">
    <source>
        <dbReference type="ARBA" id="ARBA00023136"/>
    </source>
</evidence>
<dbReference type="Gene3D" id="1.10.10.1740">
    <property type="entry name" value="Transmembrane protein 14-like"/>
    <property type="match status" value="1"/>
</dbReference>